<sequence>MRHGFTLLEMLLVVALLSAAATLAVPQWQALSDYQVLQKEQRRLFAFLRHMQLRIENSQDIWFLLINRDSQRRWCVSVQRKDNLICDCFIAHACPKRVQAHFYYPSFPQQTRIISKKYYPNEISRLSGIRDTFSAACFVLQAGKVRSIFSLFNVGSLRVKDDQAASACVNDN</sequence>
<gene>
    <name evidence="1" type="ORF">SAMN05660772_01473</name>
</gene>
<dbReference type="EMBL" id="FWWV01000068">
    <property type="protein sequence ID" value="SMB90152.1"/>
    <property type="molecule type" value="Genomic_DNA"/>
</dbReference>
<dbReference type="Pfam" id="PF07963">
    <property type="entry name" value="N_methyl"/>
    <property type="match status" value="1"/>
</dbReference>
<dbReference type="RefSeq" id="WP_084258098.1">
    <property type="nucleotide sequence ID" value="NZ_FWWV01000068.1"/>
</dbReference>
<dbReference type="STRING" id="1122938.SAMN05660772_01473"/>
<dbReference type="NCBIfam" id="TIGR02532">
    <property type="entry name" value="IV_pilin_GFxxxE"/>
    <property type="match status" value="1"/>
</dbReference>
<reference evidence="2" key="1">
    <citation type="submission" date="2017-04" db="EMBL/GenBank/DDBJ databases">
        <authorList>
            <person name="Varghese N."/>
            <person name="Submissions S."/>
        </authorList>
    </citation>
    <scope>NUCLEOTIDE SEQUENCE [LARGE SCALE GENOMIC DNA]</scope>
    <source>
        <strain evidence="2">DSM 23072</strain>
    </source>
</reference>
<evidence type="ECO:0000313" key="2">
    <source>
        <dbReference type="Proteomes" id="UP000192408"/>
    </source>
</evidence>
<keyword evidence="2" id="KW-1185">Reference proteome</keyword>
<protein>
    <submittedName>
        <fullName evidence="1">Prepilin peptidase dependent protein A</fullName>
    </submittedName>
</protein>
<evidence type="ECO:0000313" key="1">
    <source>
        <dbReference type="EMBL" id="SMB90152.1"/>
    </source>
</evidence>
<organism evidence="1 2">
    <name type="scientific">Pasteurella testudinis DSM 23072</name>
    <dbReference type="NCBI Taxonomy" id="1122938"/>
    <lineage>
        <taxon>Bacteria</taxon>
        <taxon>Pseudomonadati</taxon>
        <taxon>Pseudomonadota</taxon>
        <taxon>Gammaproteobacteria</taxon>
        <taxon>Pasteurellales</taxon>
        <taxon>Pasteurellaceae</taxon>
        <taxon>Pasteurella</taxon>
    </lineage>
</organism>
<dbReference type="InterPro" id="IPR012902">
    <property type="entry name" value="N_methyl_site"/>
</dbReference>
<proteinExistence type="predicted"/>
<dbReference type="SUPFAM" id="SSF54523">
    <property type="entry name" value="Pili subunits"/>
    <property type="match status" value="1"/>
</dbReference>
<dbReference type="Proteomes" id="UP000192408">
    <property type="component" value="Unassembled WGS sequence"/>
</dbReference>
<dbReference type="PROSITE" id="PS00409">
    <property type="entry name" value="PROKAR_NTER_METHYL"/>
    <property type="match status" value="1"/>
</dbReference>
<accession>A0A1W1V9U1</accession>
<dbReference type="InterPro" id="IPR045584">
    <property type="entry name" value="Pilin-like"/>
</dbReference>
<dbReference type="AlphaFoldDB" id="A0A1W1V9U1"/>
<name>A0A1W1V9U1_9PAST</name>